<keyword evidence="5" id="KW-1185">Reference proteome</keyword>
<dbReference type="PANTHER" id="PTHR43817">
    <property type="entry name" value="GLYCOSYL HYDROLASE"/>
    <property type="match status" value="1"/>
</dbReference>
<comment type="caution">
    <text evidence="4">The sequence shown here is derived from an EMBL/GenBank/DDBJ whole genome shotgun (WGS) entry which is preliminary data.</text>
</comment>
<dbReference type="Gene3D" id="2.60.120.260">
    <property type="entry name" value="Galactose-binding domain-like"/>
    <property type="match status" value="2"/>
</dbReference>
<dbReference type="AlphaFoldDB" id="A0A4R7CT89"/>
<accession>A0A4R7CT89</accession>
<feature type="domain" description="Beta-mannosidase-like galactose-binding" evidence="3">
    <location>
        <begin position="1005"/>
        <end position="1093"/>
    </location>
</feature>
<dbReference type="GO" id="GO:0004553">
    <property type="term" value="F:hydrolase activity, hydrolyzing O-glycosyl compounds"/>
    <property type="evidence" value="ECO:0007669"/>
    <property type="project" value="UniProtKB-ARBA"/>
</dbReference>
<gene>
    <name evidence="4" type="ORF">B0I21_10934</name>
</gene>
<evidence type="ECO:0000259" key="3">
    <source>
        <dbReference type="Pfam" id="PF22666"/>
    </source>
</evidence>
<dbReference type="Pfam" id="PF17132">
    <property type="entry name" value="Glyco_hydro_106"/>
    <property type="match status" value="2"/>
</dbReference>
<dbReference type="Pfam" id="PF22666">
    <property type="entry name" value="Glyco_hydro_2_N2"/>
    <property type="match status" value="1"/>
</dbReference>
<reference evidence="4 5" key="1">
    <citation type="submission" date="2019-03" db="EMBL/GenBank/DDBJ databases">
        <title>Genomic Encyclopedia of Type Strains, Phase III (KMG-III): the genomes of soil and plant-associated and newly described type strains.</title>
        <authorList>
            <person name="Whitman W."/>
        </authorList>
    </citation>
    <scope>NUCLEOTIDE SEQUENCE [LARGE SCALE GENOMIC DNA]</scope>
    <source>
        <strain evidence="4 5">CGMCC 1.12801</strain>
    </source>
</reference>
<dbReference type="Proteomes" id="UP000294752">
    <property type="component" value="Unassembled WGS sequence"/>
</dbReference>
<dbReference type="PANTHER" id="PTHR43817:SF1">
    <property type="entry name" value="HYDROLASE, FAMILY 43, PUTATIVE (AFU_ORTHOLOGUE AFUA_3G01660)-RELATED"/>
    <property type="match status" value="1"/>
</dbReference>
<evidence type="ECO:0000256" key="1">
    <source>
        <dbReference type="ARBA" id="ARBA00022729"/>
    </source>
</evidence>
<evidence type="ECO:0000313" key="5">
    <source>
        <dbReference type="Proteomes" id="UP000294752"/>
    </source>
</evidence>
<proteinExistence type="predicted"/>
<dbReference type="InterPro" id="IPR008979">
    <property type="entry name" value="Galactose-bd-like_sf"/>
</dbReference>
<name>A0A4R7CT89_9SPHI</name>
<dbReference type="NCBIfam" id="NF045579">
    <property type="entry name" value="rhamnoside_JR"/>
    <property type="match status" value="1"/>
</dbReference>
<sequence length="1151" mass="129523">MKWAKSELLMKIKSYILCCALLCVLTLRAQIKGIPASLLALDQQSYEKAKPWVVWYFMHASYSKEGITADLQAMAANNIAGAYFTPIKAKTNPPLFEPASETLTPEWWEMFRHIVSEAKKYNIKIALFPNDGFATAGGPWITPEKSMQKIVAADTVVSTNGKKKLRVQLPQPERNEGYYEDIQLYAIAQPHIYKNSSTYPPTVSSSYDEDLQRLVKKGNDKHFATSQPGWIQYEFKEPFAANALKIEWKASNYQANRLQILISDDGKSFRQLVQLQSPRMGWLDWDNGVTHTLPYAKAKFFRFVYDPKGSEPGAEDLDVAKWKPSLKLLGITLFEEARINQIESKTAEIWRVSLPTASAAIPDKNIIQQQDIRVLHAPSKSGIIELDLPKGTWKILRIGHTSTGHKNETAGAAKGLECDKLDADIVAFQFEQWYGKAKKAVEPSLSKDVLTVFHIDSWESGSQNWTRSMAGEFQKRRGYSLEKYMPALAGYVVGSAEASEAFLHDYRETIAELLLDKGFTTLKRMCDQYGVEFTAETTAPVMASDGLSHFSLTDRTMGEFWFRSPSHDKPNDVLDAVSGAHIYGKNVVMSEAFTQIRMEWDEHPRLLKPVQDLNYALGVNNLAYHVYVHNPWMDRKPGMTLDGIGTYFQRDQIWWKPGKAWVDYAIRTQQLLQQGKPVKDVAVFIGEEVPRRAILPDRLVGVLPGIIGADRVARTAEKLANEGQPLQKIASVSTSANMYSTIDWIDPLRGYAYDSFNPHALLEYAKVSDGAVQFANHIAYKLLVVPGKHLLNPNPEASSLAVLSKLTSLLEAGATVVFETKPTKLIGHASPSDSSKFQALLSQLFTDMKSEKGMWTKTIGQGKIYLGAYKEADFNALGIAEDLIIDDKKTTAIAWNHRRFAATDSYFLSNQDSVARRVAFSFRANASHVYLYDAVRDELKPIAAERKGERTEVSVDFAPHQALFVLLSEADVRLPNWKVQRTETIKGDWTLHLQGQEDNKINQKMPSFWTESTTDELRYHAGRGTYALNFKPASSTNDQRVALRLDDVEGMAEVLLNGQPVGVIWAKPYEIDVTDYLKKGENRLEINVYHTWGNRFGYEASGKAKEKIMQTTATAKFLKPLQPAGLSGNVELLWYKEVQEVQETQKVQGKK</sequence>
<keyword evidence="2 4" id="KW-0378">Hydrolase</keyword>
<evidence type="ECO:0000256" key="2">
    <source>
        <dbReference type="ARBA" id="ARBA00022801"/>
    </source>
</evidence>
<dbReference type="InterPro" id="IPR054593">
    <property type="entry name" value="Beta-mannosidase-like_N2"/>
</dbReference>
<protein>
    <submittedName>
        <fullName evidence="4">Glycosyl hydrolase family 2</fullName>
    </submittedName>
</protein>
<organism evidence="4 5">
    <name type="scientific">Sphingobacterium paludis</name>
    <dbReference type="NCBI Taxonomy" id="1476465"/>
    <lineage>
        <taxon>Bacteria</taxon>
        <taxon>Pseudomonadati</taxon>
        <taxon>Bacteroidota</taxon>
        <taxon>Sphingobacteriia</taxon>
        <taxon>Sphingobacteriales</taxon>
        <taxon>Sphingobacteriaceae</taxon>
        <taxon>Sphingobacterium</taxon>
    </lineage>
</organism>
<dbReference type="EMBL" id="SNZV01000009">
    <property type="protein sequence ID" value="TDS10269.1"/>
    <property type="molecule type" value="Genomic_DNA"/>
</dbReference>
<keyword evidence="1" id="KW-0732">Signal</keyword>
<evidence type="ECO:0000313" key="4">
    <source>
        <dbReference type="EMBL" id="TDS10269.1"/>
    </source>
</evidence>
<dbReference type="SUPFAM" id="SSF49785">
    <property type="entry name" value="Galactose-binding domain-like"/>
    <property type="match status" value="2"/>
</dbReference>